<organism evidence="1 2">
    <name type="scientific">Amblyomma americanum</name>
    <name type="common">Lone star tick</name>
    <dbReference type="NCBI Taxonomy" id="6943"/>
    <lineage>
        <taxon>Eukaryota</taxon>
        <taxon>Metazoa</taxon>
        <taxon>Ecdysozoa</taxon>
        <taxon>Arthropoda</taxon>
        <taxon>Chelicerata</taxon>
        <taxon>Arachnida</taxon>
        <taxon>Acari</taxon>
        <taxon>Parasitiformes</taxon>
        <taxon>Ixodida</taxon>
        <taxon>Ixodoidea</taxon>
        <taxon>Ixodidae</taxon>
        <taxon>Amblyomminae</taxon>
        <taxon>Amblyomma</taxon>
    </lineage>
</organism>
<evidence type="ECO:0000313" key="2">
    <source>
        <dbReference type="Proteomes" id="UP001321473"/>
    </source>
</evidence>
<proteinExistence type="predicted"/>
<dbReference type="EMBL" id="JARKHS020014461">
    <property type="protein sequence ID" value="KAK8775156.1"/>
    <property type="molecule type" value="Genomic_DNA"/>
</dbReference>
<dbReference type="Proteomes" id="UP001321473">
    <property type="component" value="Unassembled WGS sequence"/>
</dbReference>
<gene>
    <name evidence="1" type="ORF">V5799_031498</name>
</gene>
<keyword evidence="2" id="KW-1185">Reference proteome</keyword>
<accession>A0AAQ4EK72</accession>
<protein>
    <submittedName>
        <fullName evidence="1">Uncharacterized protein</fullName>
    </submittedName>
</protein>
<reference evidence="1 2" key="1">
    <citation type="journal article" date="2023" name="Arcadia Sci">
        <title>De novo assembly of a long-read Amblyomma americanum tick genome.</title>
        <authorList>
            <person name="Chou S."/>
            <person name="Poskanzer K.E."/>
            <person name="Rollins M."/>
            <person name="Thuy-Boun P.S."/>
        </authorList>
    </citation>
    <scope>NUCLEOTIDE SEQUENCE [LARGE SCALE GENOMIC DNA]</scope>
    <source>
        <strain evidence="1">F_SG_1</strain>
        <tissue evidence="1">Salivary glands</tissue>
    </source>
</reference>
<evidence type="ECO:0000313" key="1">
    <source>
        <dbReference type="EMBL" id="KAK8775156.1"/>
    </source>
</evidence>
<dbReference type="AlphaFoldDB" id="A0AAQ4EK72"/>
<comment type="caution">
    <text evidence="1">The sequence shown here is derived from an EMBL/GenBank/DDBJ whole genome shotgun (WGS) entry which is preliminary data.</text>
</comment>
<name>A0AAQ4EK72_AMBAM</name>
<sequence length="67" mass="7699">MLTDSLETSCFAFPALLVEVQSLREIPRLRRAPGSISWTPLCKCMRKKLSAPVYAKNTKARYTRRKL</sequence>